<reference evidence="5 6" key="1">
    <citation type="submission" date="2015-07" db="EMBL/GenBank/DDBJ databases">
        <title>The genome of the fungus Escovopsis weberi, a specialized disease agent of ant agriculture.</title>
        <authorList>
            <person name="de Man T.J."/>
            <person name="Stajich J.E."/>
            <person name="Kubicek C.P."/>
            <person name="Chenthamara K."/>
            <person name="Atanasova L."/>
            <person name="Druzhinina I.S."/>
            <person name="Birnbaum S."/>
            <person name="Barribeau S.M."/>
            <person name="Teiling C."/>
            <person name="Suen G."/>
            <person name="Currie C."/>
            <person name="Gerardo N.M."/>
        </authorList>
    </citation>
    <scope>NUCLEOTIDE SEQUENCE [LARGE SCALE GENOMIC DNA]</scope>
</reference>
<keyword evidence="6" id="KW-1185">Reference proteome</keyword>
<dbReference type="EMBL" id="LGSR01000022">
    <property type="protein sequence ID" value="KOS18146.1"/>
    <property type="molecule type" value="Genomic_DNA"/>
</dbReference>
<sequence length="432" mass="46117">MEDSPEPVASLHSQVLDLPPSCAQFCPAHPEYLVVGTYELQKDDAEGSSSAKPQSRNGSLVVFRMTGDKVTKVQTVSQPSALLDLRFYRESPGHQDVFATVSSTGTLAVFKLDPQDASGAGPLKHLATSRCDDLDEAVLFLQCQWHPREPRVVGATTSTGLVRLLRLAEDWTIQSSADLSIANSLEAWCLAFSPERRGGDGTATSGPAVSVYSGGDDSALRYTSCCPAEPEPEPEPSSFVEPYAPCALKGQHDAGVTAILPLDLDAADGGRVVITGSYDDHLRVLSVGDLHRTQGLRRVQRLADVDLGGGVWRLDLVDVRASKAPGRKKKIRILASCMYAGARLVEVTGPAGAGTDTDTGDGDGDGDGDDEGGSEGWDCRVLARFEEHKSMNYASDVARLGGGVAGEEVIRVVSTSFYDRLLCVWEHDSSRP</sequence>
<evidence type="ECO:0000256" key="1">
    <source>
        <dbReference type="ARBA" id="ARBA00022574"/>
    </source>
</evidence>
<dbReference type="OrthoDB" id="1930760at2759"/>
<comment type="pathway">
    <text evidence="3">Protein modification.</text>
</comment>
<name>A0A0M8MRZ2_ESCWE</name>
<evidence type="ECO:0000313" key="5">
    <source>
        <dbReference type="EMBL" id="KOS18146.1"/>
    </source>
</evidence>
<dbReference type="Proteomes" id="UP000053831">
    <property type="component" value="Unassembled WGS sequence"/>
</dbReference>
<dbReference type="SUPFAM" id="SSF50978">
    <property type="entry name" value="WD40 repeat-like"/>
    <property type="match status" value="1"/>
</dbReference>
<dbReference type="GO" id="GO:0017183">
    <property type="term" value="P:protein histidyl modification to diphthamide"/>
    <property type="evidence" value="ECO:0007669"/>
    <property type="project" value="TreeGrafter"/>
</dbReference>
<evidence type="ECO:0000256" key="3">
    <source>
        <dbReference type="ARBA" id="ARBA00043952"/>
    </source>
</evidence>
<comment type="caution">
    <text evidence="5">The sequence shown here is derived from an EMBL/GenBank/DDBJ whole genome shotgun (WGS) entry which is preliminary data.</text>
</comment>
<dbReference type="InterPro" id="IPR015943">
    <property type="entry name" value="WD40/YVTN_repeat-like_dom_sf"/>
</dbReference>
<evidence type="ECO:0000313" key="6">
    <source>
        <dbReference type="Proteomes" id="UP000053831"/>
    </source>
</evidence>
<dbReference type="InterPro" id="IPR052415">
    <property type="entry name" value="Diphthine_MTase"/>
</dbReference>
<dbReference type="STRING" id="150374.A0A0M8MRZ2"/>
<accession>A0A0M8MRZ2</accession>
<feature type="compositionally biased region" description="Acidic residues" evidence="4">
    <location>
        <begin position="358"/>
        <end position="373"/>
    </location>
</feature>
<evidence type="ECO:0000256" key="4">
    <source>
        <dbReference type="SAM" id="MobiDB-lite"/>
    </source>
</evidence>
<keyword evidence="2" id="KW-0677">Repeat</keyword>
<dbReference type="Gene3D" id="2.130.10.10">
    <property type="entry name" value="YVTN repeat-like/Quinoprotein amine dehydrogenase"/>
    <property type="match status" value="1"/>
</dbReference>
<protein>
    <submittedName>
        <fullName evidence="5">Diphthamide biosynthesis protein 7-like protein</fullName>
    </submittedName>
</protein>
<dbReference type="GO" id="GO:0005737">
    <property type="term" value="C:cytoplasm"/>
    <property type="evidence" value="ECO:0007669"/>
    <property type="project" value="TreeGrafter"/>
</dbReference>
<feature type="region of interest" description="Disordered" evidence="4">
    <location>
        <begin position="350"/>
        <end position="374"/>
    </location>
</feature>
<organism evidence="5 6">
    <name type="scientific">Escovopsis weberi</name>
    <dbReference type="NCBI Taxonomy" id="150374"/>
    <lineage>
        <taxon>Eukaryota</taxon>
        <taxon>Fungi</taxon>
        <taxon>Dikarya</taxon>
        <taxon>Ascomycota</taxon>
        <taxon>Pezizomycotina</taxon>
        <taxon>Sordariomycetes</taxon>
        <taxon>Hypocreomycetidae</taxon>
        <taxon>Hypocreales</taxon>
        <taxon>Hypocreaceae</taxon>
        <taxon>Escovopsis</taxon>
    </lineage>
</organism>
<proteinExistence type="predicted"/>
<dbReference type="GO" id="GO:0061685">
    <property type="term" value="F:diphthine methylesterase activity"/>
    <property type="evidence" value="ECO:0007669"/>
    <property type="project" value="TreeGrafter"/>
</dbReference>
<gene>
    <name evidence="5" type="ORF">ESCO_002597</name>
</gene>
<keyword evidence="1" id="KW-0853">WD repeat</keyword>
<evidence type="ECO:0000256" key="2">
    <source>
        <dbReference type="ARBA" id="ARBA00022737"/>
    </source>
</evidence>
<dbReference type="PANTHER" id="PTHR46042:SF1">
    <property type="entry name" value="DIPHTHINE METHYLTRANSFERASE"/>
    <property type="match status" value="1"/>
</dbReference>
<dbReference type="PANTHER" id="PTHR46042">
    <property type="entry name" value="DIPHTHINE METHYLTRANSFERASE"/>
    <property type="match status" value="1"/>
</dbReference>
<dbReference type="AlphaFoldDB" id="A0A0M8MRZ2"/>
<dbReference type="InterPro" id="IPR036322">
    <property type="entry name" value="WD40_repeat_dom_sf"/>
</dbReference>